<dbReference type="Proteomes" id="UP001201163">
    <property type="component" value="Unassembled WGS sequence"/>
</dbReference>
<comment type="caution">
    <text evidence="2">The sequence shown here is derived from an EMBL/GenBank/DDBJ whole genome shotgun (WGS) entry which is preliminary data.</text>
</comment>
<dbReference type="SUPFAM" id="SSF51735">
    <property type="entry name" value="NAD(P)-binding Rossmann-fold domains"/>
    <property type="match status" value="1"/>
</dbReference>
<dbReference type="GO" id="GO:0016616">
    <property type="term" value="F:oxidoreductase activity, acting on the CH-OH group of donors, NAD or NADP as acceptor"/>
    <property type="evidence" value="ECO:0007669"/>
    <property type="project" value="TreeGrafter"/>
</dbReference>
<dbReference type="AlphaFoldDB" id="A0AAD4LRK9"/>
<dbReference type="PANTHER" id="PTHR42760">
    <property type="entry name" value="SHORT-CHAIN DEHYDROGENASES/REDUCTASES FAMILY MEMBER"/>
    <property type="match status" value="1"/>
</dbReference>
<dbReference type="PANTHER" id="PTHR42760:SF121">
    <property type="entry name" value="3-OXOACYL-(ACYL-CARRIER-PROTEIN) REDUCTASE"/>
    <property type="match status" value="1"/>
</dbReference>
<evidence type="ECO:0000256" key="1">
    <source>
        <dbReference type="ARBA" id="ARBA00006484"/>
    </source>
</evidence>
<dbReference type="Gene3D" id="3.40.50.720">
    <property type="entry name" value="NAD(P)-binding Rossmann-like Domain"/>
    <property type="match status" value="2"/>
</dbReference>
<reference evidence="2" key="1">
    <citation type="submission" date="2022-01" db="EMBL/GenBank/DDBJ databases">
        <title>Comparative genomics reveals a dynamic genome evolution in the ectomycorrhizal milk-cap (Lactarius) mushrooms.</title>
        <authorList>
            <consortium name="DOE Joint Genome Institute"/>
            <person name="Lebreton A."/>
            <person name="Tang N."/>
            <person name="Kuo A."/>
            <person name="LaButti K."/>
            <person name="Drula E."/>
            <person name="Barry K."/>
            <person name="Clum A."/>
            <person name="Lipzen A."/>
            <person name="Mousain D."/>
            <person name="Ng V."/>
            <person name="Wang R."/>
            <person name="Wang X."/>
            <person name="Dai Y."/>
            <person name="Henrissat B."/>
            <person name="Grigoriev I.V."/>
            <person name="Guerin-Laguette A."/>
            <person name="Yu F."/>
            <person name="Martin F.M."/>
        </authorList>
    </citation>
    <scope>NUCLEOTIDE SEQUENCE</scope>
    <source>
        <strain evidence="2">QP</strain>
    </source>
</reference>
<dbReference type="GO" id="GO:0006633">
    <property type="term" value="P:fatty acid biosynthetic process"/>
    <property type="evidence" value="ECO:0007669"/>
    <property type="project" value="TreeGrafter"/>
</dbReference>
<dbReference type="GO" id="GO:0048038">
    <property type="term" value="F:quinone binding"/>
    <property type="evidence" value="ECO:0007669"/>
    <property type="project" value="TreeGrafter"/>
</dbReference>
<dbReference type="InterPro" id="IPR002347">
    <property type="entry name" value="SDR_fam"/>
</dbReference>
<gene>
    <name evidence="2" type="ORF">EDB92DRAFT_1942289</name>
</gene>
<sequence length="228" mass="23882">MALATAKVALITGAARGIGRAIALRLADDGLDVAVNDRSSSPELDELVREIKSKGRRSLAVPADVSLEPEVEKSVRKVVQDLGSLDVMVANAGIVSFESFLDTTVENFDRLMAVNARGTMLCYKHAAKQMIVQARGGRIIGAFPPALELGKYGITVNAYAPGIVETPMIAKTRARFGPDALSALVASTVVNRLGTPEEIAGLVSYLASSGSGFVTGQSISINGGSFFD</sequence>
<dbReference type="Pfam" id="PF13561">
    <property type="entry name" value="adh_short_C2"/>
    <property type="match status" value="1"/>
</dbReference>
<comment type="similarity">
    <text evidence="1">Belongs to the short-chain dehydrogenases/reductases (SDR) family.</text>
</comment>
<accession>A0AAD4LRK9</accession>
<organism evidence="2 3">
    <name type="scientific">Lactarius akahatsu</name>
    <dbReference type="NCBI Taxonomy" id="416441"/>
    <lineage>
        <taxon>Eukaryota</taxon>
        <taxon>Fungi</taxon>
        <taxon>Dikarya</taxon>
        <taxon>Basidiomycota</taxon>
        <taxon>Agaricomycotina</taxon>
        <taxon>Agaricomycetes</taxon>
        <taxon>Russulales</taxon>
        <taxon>Russulaceae</taxon>
        <taxon>Lactarius</taxon>
    </lineage>
</organism>
<proteinExistence type="inferred from homology"/>
<dbReference type="InterPro" id="IPR036291">
    <property type="entry name" value="NAD(P)-bd_dom_sf"/>
</dbReference>
<evidence type="ECO:0000313" key="2">
    <source>
        <dbReference type="EMBL" id="KAH8996663.1"/>
    </source>
</evidence>
<dbReference type="PRINTS" id="PR00081">
    <property type="entry name" value="GDHRDH"/>
</dbReference>
<dbReference type="Pfam" id="PF00106">
    <property type="entry name" value="adh_short"/>
    <property type="match status" value="1"/>
</dbReference>
<evidence type="ECO:0000313" key="3">
    <source>
        <dbReference type="Proteomes" id="UP001201163"/>
    </source>
</evidence>
<dbReference type="FunFam" id="3.40.50.720:FF:000084">
    <property type="entry name" value="Short-chain dehydrogenase reductase"/>
    <property type="match status" value="1"/>
</dbReference>
<dbReference type="EMBL" id="JAKELL010000008">
    <property type="protein sequence ID" value="KAH8996663.1"/>
    <property type="molecule type" value="Genomic_DNA"/>
</dbReference>
<name>A0AAD4LRK9_9AGAM</name>
<keyword evidence="3" id="KW-1185">Reference proteome</keyword>
<protein>
    <submittedName>
        <fullName evidence="2">Uncharacterized protein</fullName>
    </submittedName>
</protein>